<feature type="domain" description="ZP" evidence="3">
    <location>
        <begin position="1"/>
        <end position="77"/>
    </location>
</feature>
<sequence>MLCLSRGCPTDTQVVRGDHIEETPATGKLVKIPLYAFMFVEGSTDNKNTLFFSCSVKLCDAFTVAVGPACDAPNPATCAGDFTAGRGKRRRRAADGDTRVVGQALTVRFGNATLEEEFRESSGSEQTGVETDTAKCLKNPELQTVISVLGIFLLVLLIALIVVTFLFCRRSRHTQGKYVDDGHTMGSSTQTLNMHIPRPRV</sequence>
<feature type="transmembrane region" description="Helical" evidence="2">
    <location>
        <begin position="145"/>
        <end position="168"/>
    </location>
</feature>
<dbReference type="Proteomes" id="UP001374579">
    <property type="component" value="Unassembled WGS sequence"/>
</dbReference>
<protein>
    <recommendedName>
        <fullName evidence="3">ZP domain-containing protein</fullName>
    </recommendedName>
</protein>
<dbReference type="PROSITE" id="PS51034">
    <property type="entry name" value="ZP_2"/>
    <property type="match status" value="1"/>
</dbReference>
<accession>A0AAN9ATW7</accession>
<feature type="region of interest" description="Disordered" evidence="1">
    <location>
        <begin position="179"/>
        <end position="201"/>
    </location>
</feature>
<gene>
    <name evidence="4" type="ORF">V1264_008565</name>
</gene>
<organism evidence="4 5">
    <name type="scientific">Littorina saxatilis</name>
    <dbReference type="NCBI Taxonomy" id="31220"/>
    <lineage>
        <taxon>Eukaryota</taxon>
        <taxon>Metazoa</taxon>
        <taxon>Spiralia</taxon>
        <taxon>Lophotrochozoa</taxon>
        <taxon>Mollusca</taxon>
        <taxon>Gastropoda</taxon>
        <taxon>Caenogastropoda</taxon>
        <taxon>Littorinimorpha</taxon>
        <taxon>Littorinoidea</taxon>
        <taxon>Littorinidae</taxon>
        <taxon>Littorina</taxon>
    </lineage>
</organism>
<evidence type="ECO:0000256" key="2">
    <source>
        <dbReference type="SAM" id="Phobius"/>
    </source>
</evidence>
<evidence type="ECO:0000313" key="5">
    <source>
        <dbReference type="Proteomes" id="UP001374579"/>
    </source>
</evidence>
<evidence type="ECO:0000259" key="3">
    <source>
        <dbReference type="PROSITE" id="PS51034"/>
    </source>
</evidence>
<name>A0AAN9ATW7_9CAEN</name>
<dbReference type="InterPro" id="IPR001507">
    <property type="entry name" value="ZP_dom"/>
</dbReference>
<keyword evidence="2" id="KW-0812">Transmembrane</keyword>
<keyword evidence="5" id="KW-1185">Reference proteome</keyword>
<evidence type="ECO:0000256" key="1">
    <source>
        <dbReference type="SAM" id="MobiDB-lite"/>
    </source>
</evidence>
<keyword evidence="2" id="KW-0472">Membrane</keyword>
<comment type="caution">
    <text evidence="4">The sequence shown here is derived from an EMBL/GenBank/DDBJ whole genome shotgun (WGS) entry which is preliminary data.</text>
</comment>
<dbReference type="AlphaFoldDB" id="A0AAN9ATW7"/>
<keyword evidence="2" id="KW-1133">Transmembrane helix</keyword>
<reference evidence="4 5" key="1">
    <citation type="submission" date="2024-02" db="EMBL/GenBank/DDBJ databases">
        <title>Chromosome-scale genome assembly of the rough periwinkle Littorina saxatilis.</title>
        <authorList>
            <person name="De Jode A."/>
            <person name="Faria R."/>
            <person name="Formenti G."/>
            <person name="Sims Y."/>
            <person name="Smith T.P."/>
            <person name="Tracey A."/>
            <person name="Wood J.M.D."/>
            <person name="Zagrodzka Z.B."/>
            <person name="Johannesson K."/>
            <person name="Butlin R.K."/>
            <person name="Leder E.H."/>
        </authorList>
    </citation>
    <scope>NUCLEOTIDE SEQUENCE [LARGE SCALE GENOMIC DNA]</scope>
    <source>
        <strain evidence="4">Snail1</strain>
        <tissue evidence="4">Muscle</tissue>
    </source>
</reference>
<dbReference type="EMBL" id="JBAMIC010000021">
    <property type="protein sequence ID" value="KAK7092886.1"/>
    <property type="molecule type" value="Genomic_DNA"/>
</dbReference>
<proteinExistence type="predicted"/>
<evidence type="ECO:0000313" key="4">
    <source>
        <dbReference type="EMBL" id="KAK7092886.1"/>
    </source>
</evidence>